<dbReference type="GO" id="GO:0008757">
    <property type="term" value="F:S-adenosylmethionine-dependent methyltransferase activity"/>
    <property type="evidence" value="ECO:0007669"/>
    <property type="project" value="InterPro"/>
</dbReference>
<dbReference type="GO" id="GO:0032259">
    <property type="term" value="P:methylation"/>
    <property type="evidence" value="ECO:0007669"/>
    <property type="project" value="UniProtKB-KW"/>
</dbReference>
<reference evidence="3" key="1">
    <citation type="journal article" date="2012" name="Science">
        <title>Fermentation, hydrogen, and sulfur metabolism in multiple uncultivated bacterial phyla.</title>
        <authorList>
            <person name="Wrighton K.C."/>
            <person name="Thomas B.C."/>
            <person name="Sharon I."/>
            <person name="Miller C.S."/>
            <person name="Castelle C.J."/>
            <person name="VerBerkmoes N.C."/>
            <person name="Wilkins M.J."/>
            <person name="Hettich R.L."/>
            <person name="Lipton M.S."/>
            <person name="Williams K.H."/>
            <person name="Long P.E."/>
            <person name="Banfield J.F."/>
        </authorList>
    </citation>
    <scope>NUCLEOTIDE SEQUENCE [LARGE SCALE GENOMIC DNA]</scope>
</reference>
<sequence>MSEHISWEIKQRVYPKIYQFSYFSLKRIKNLVLDFSKTIDIKNYKIIDIWCGNKPYYSLFNWYSEYIWTDIIEWEYVDIVCDNANLPFEDSYFDYVLCNQTLEHTKDIHWAIKEIKRVLKKDWLWFISLPFLYPEHACPWDFYRFTRFWVEEIFKDFEIIYIKNDTWYFTTIALFMNIMFTYWKISRIIFSPIFLIVNLFFWLLEFILLDIFYEKLNFKKIVLFKNAIENQYKQFTCNYIILIKKY</sequence>
<evidence type="ECO:0000313" key="3">
    <source>
        <dbReference type="EMBL" id="EKD66197.1"/>
    </source>
</evidence>
<dbReference type="EMBL" id="AMFJ01021646">
    <property type="protein sequence ID" value="EKD66197.1"/>
    <property type="molecule type" value="Genomic_DNA"/>
</dbReference>
<keyword evidence="3" id="KW-0489">Methyltransferase</keyword>
<dbReference type="AlphaFoldDB" id="K2AWP9"/>
<dbReference type="CDD" id="cd02440">
    <property type="entry name" value="AdoMet_MTases"/>
    <property type="match status" value="1"/>
</dbReference>
<dbReference type="Gene3D" id="3.40.50.150">
    <property type="entry name" value="Vaccinia Virus protein VP39"/>
    <property type="match status" value="1"/>
</dbReference>
<protein>
    <submittedName>
        <fullName evidence="3">Methyltransferase type 11</fullName>
    </submittedName>
</protein>
<feature type="transmembrane region" description="Helical" evidence="1">
    <location>
        <begin position="166"/>
        <end position="183"/>
    </location>
</feature>
<comment type="caution">
    <text evidence="3">The sequence shown here is derived from an EMBL/GenBank/DDBJ whole genome shotgun (WGS) entry which is preliminary data.</text>
</comment>
<dbReference type="SUPFAM" id="SSF53335">
    <property type="entry name" value="S-adenosyl-L-methionine-dependent methyltransferases"/>
    <property type="match status" value="1"/>
</dbReference>
<dbReference type="InterPro" id="IPR013216">
    <property type="entry name" value="Methyltransf_11"/>
</dbReference>
<feature type="domain" description="Methyltransferase type 11" evidence="2">
    <location>
        <begin position="77"/>
        <end position="122"/>
    </location>
</feature>
<gene>
    <name evidence="3" type="ORF">ACD_49C00060G0039</name>
</gene>
<evidence type="ECO:0000259" key="2">
    <source>
        <dbReference type="Pfam" id="PF08241"/>
    </source>
</evidence>
<keyword evidence="1" id="KW-0472">Membrane</keyword>
<feature type="transmembrane region" description="Helical" evidence="1">
    <location>
        <begin position="189"/>
        <end position="213"/>
    </location>
</feature>
<organism evidence="3">
    <name type="scientific">uncultured bacterium</name>
    <name type="common">gcode 4</name>
    <dbReference type="NCBI Taxonomy" id="1234023"/>
    <lineage>
        <taxon>Bacteria</taxon>
        <taxon>environmental samples</taxon>
    </lineage>
</organism>
<keyword evidence="1" id="KW-1133">Transmembrane helix</keyword>
<dbReference type="InterPro" id="IPR029063">
    <property type="entry name" value="SAM-dependent_MTases_sf"/>
</dbReference>
<accession>K2AWP9</accession>
<keyword evidence="1" id="KW-0812">Transmembrane</keyword>
<keyword evidence="3" id="KW-0808">Transferase</keyword>
<evidence type="ECO:0000256" key="1">
    <source>
        <dbReference type="SAM" id="Phobius"/>
    </source>
</evidence>
<proteinExistence type="predicted"/>
<name>K2AWP9_9BACT</name>
<dbReference type="Pfam" id="PF08241">
    <property type="entry name" value="Methyltransf_11"/>
    <property type="match status" value="1"/>
</dbReference>